<keyword evidence="3 11" id="KW-0378">Hydrolase</keyword>
<proteinExistence type="inferred from homology"/>
<accession>A0A0K0X3P6</accession>
<dbReference type="GO" id="GO:0046872">
    <property type="term" value="F:metal ion binding"/>
    <property type="evidence" value="ECO:0007669"/>
    <property type="project" value="UniProtKB-KW"/>
</dbReference>
<organism evidence="13 14">
    <name type="scientific">Mycolicibacterium goodii</name>
    <name type="common">Mycobacterium goodii</name>
    <dbReference type="NCBI Taxonomy" id="134601"/>
    <lineage>
        <taxon>Bacteria</taxon>
        <taxon>Bacillati</taxon>
        <taxon>Actinomycetota</taxon>
        <taxon>Actinomycetes</taxon>
        <taxon>Mycobacteriales</taxon>
        <taxon>Mycobacteriaceae</taxon>
        <taxon>Mycolicibacterium</taxon>
    </lineage>
</organism>
<dbReference type="Proteomes" id="UP000062255">
    <property type="component" value="Chromosome"/>
</dbReference>
<dbReference type="InterPro" id="IPR022616">
    <property type="entry name" value="Glyco_hydro_4_C"/>
</dbReference>
<keyword evidence="9" id="KW-0533">Nickel</keyword>
<dbReference type="PRINTS" id="PR00732">
    <property type="entry name" value="GLHYDRLASE4"/>
</dbReference>
<dbReference type="Gene3D" id="3.90.110.10">
    <property type="entry name" value="Lactate dehydrogenase/glycoside hydrolase, family 4, C-terminal"/>
    <property type="match status" value="1"/>
</dbReference>
<dbReference type="PANTHER" id="PTHR32092:SF5">
    <property type="entry name" value="6-PHOSPHO-BETA-GLUCOSIDASE"/>
    <property type="match status" value="1"/>
</dbReference>
<evidence type="ECO:0000256" key="1">
    <source>
        <dbReference type="ARBA" id="ARBA00010141"/>
    </source>
</evidence>
<evidence type="ECO:0000256" key="7">
    <source>
        <dbReference type="PIRSR" id="PIRSR601088-1"/>
    </source>
</evidence>
<keyword evidence="6 11" id="KW-0326">Glycosidase</keyword>
<dbReference type="Pfam" id="PF11975">
    <property type="entry name" value="Glyco_hydro_4C"/>
    <property type="match status" value="1"/>
</dbReference>
<evidence type="ECO:0000256" key="11">
    <source>
        <dbReference type="RuleBase" id="RU361152"/>
    </source>
</evidence>
<name>A0A0K0X3P6_MYCGD</name>
<dbReference type="PATRIC" id="fig|134601.6.peg.1980"/>
<dbReference type="CDD" id="cd05296">
    <property type="entry name" value="GH4_P_beta_glucosidase"/>
    <property type="match status" value="1"/>
</dbReference>
<feature type="domain" description="Glycosyl hydrolase family 4 C-terminal" evidence="12">
    <location>
        <begin position="190"/>
        <end position="427"/>
    </location>
</feature>
<dbReference type="KEGG" id="mgo:AFA91_09505"/>
<evidence type="ECO:0000256" key="4">
    <source>
        <dbReference type="ARBA" id="ARBA00023027"/>
    </source>
</evidence>
<dbReference type="Pfam" id="PF02056">
    <property type="entry name" value="Glyco_hydro_4"/>
    <property type="match status" value="1"/>
</dbReference>
<keyword evidence="9" id="KW-0408">Iron</keyword>
<comment type="similarity">
    <text evidence="1 11">Belongs to the glycosyl hydrolase 4 family.</text>
</comment>
<dbReference type="RefSeq" id="WP_049744484.1">
    <property type="nucleotide sequence ID" value="NZ_CP012150.1"/>
</dbReference>
<comment type="cofactor">
    <cofactor evidence="11">
        <name>NAD(+)</name>
        <dbReference type="ChEBI" id="CHEBI:57540"/>
    </cofactor>
    <text evidence="11">Binds 1 NAD(+) per subunit.</text>
</comment>
<evidence type="ECO:0000259" key="12">
    <source>
        <dbReference type="Pfam" id="PF11975"/>
    </source>
</evidence>
<dbReference type="PANTHER" id="PTHR32092">
    <property type="entry name" value="6-PHOSPHO-BETA-GLUCOSIDASE-RELATED"/>
    <property type="match status" value="1"/>
</dbReference>
<dbReference type="Gene3D" id="3.40.50.720">
    <property type="entry name" value="NAD(P)-binding Rossmann-like Domain"/>
    <property type="match status" value="1"/>
</dbReference>
<gene>
    <name evidence="13" type="ORF">AFA91_09505</name>
</gene>
<dbReference type="GO" id="GO:0016616">
    <property type="term" value="F:oxidoreductase activity, acting on the CH-OH group of donors, NAD or NADP as acceptor"/>
    <property type="evidence" value="ECO:0007669"/>
    <property type="project" value="InterPro"/>
</dbReference>
<evidence type="ECO:0000256" key="2">
    <source>
        <dbReference type="ARBA" id="ARBA00022723"/>
    </source>
</evidence>
<feature type="active site" description="Proton donor" evidence="7">
    <location>
        <position position="166"/>
    </location>
</feature>
<keyword evidence="4 11" id="KW-0520">NAD</keyword>
<keyword evidence="5 9" id="KW-0464">Manganese</keyword>
<evidence type="ECO:0000256" key="5">
    <source>
        <dbReference type="ARBA" id="ARBA00023211"/>
    </source>
</evidence>
<feature type="active site" description="Proton acceptor" evidence="7">
    <location>
        <position position="244"/>
    </location>
</feature>
<dbReference type="EMBL" id="CP012150">
    <property type="protein sequence ID" value="AKS32064.1"/>
    <property type="molecule type" value="Genomic_DNA"/>
</dbReference>
<dbReference type="InterPro" id="IPR019802">
    <property type="entry name" value="GlycHydrolase_4_CS"/>
</dbReference>
<reference evidence="13 14" key="1">
    <citation type="submission" date="2015-07" db="EMBL/GenBank/DDBJ databases">
        <title>Complete genome sequence of Mycobacterium goodii X7B, a facultative thermophilic biodesulfurizing bacterium.</title>
        <authorList>
            <person name="Yu B."/>
            <person name="Li F."/>
            <person name="Xu P."/>
        </authorList>
    </citation>
    <scope>NUCLEOTIDE SEQUENCE [LARGE SCALE GENOMIC DNA]</scope>
    <source>
        <strain evidence="13 14">X7B</strain>
    </source>
</reference>
<evidence type="ECO:0000256" key="10">
    <source>
        <dbReference type="PIRSR" id="PIRSR601088-4"/>
    </source>
</evidence>
<dbReference type="InterPro" id="IPR001088">
    <property type="entry name" value="Glyco_hydro_4"/>
</dbReference>
<keyword evidence="9" id="KW-0170">Cobalt</keyword>
<sequence>MKLAILGGGGFRTPYVWQALIRDQGTPRVTEVALYDVDESRLATVTTICEQLAGGFEDTPALRTYTDLEPALEGADFVFAAIRVGGVEQRCCDEHVALDLNVLGQETTGPGGIAYALRTVPVMLDIAETVKRVAPQAYFLNFTNPAGIITEALQTVLGDRALGICDTPSGLGRRVAGVLGYDHTRIQMDYVGLNHLGWMRRVLVDGVDVLPNLLADEHRLSRMEETQIFGADWIHSLGVIPNEYLYYYYFNRDAVRRILESPQTRGDFLLETQNTFFTTAAENPDTAAKLWGEAVDERGASYMAEAKGGVQGAPAVERERETDPAHLGYAGVALGVMAAISRDERRTMILNVRNRGTIAGLPADAVVEVPTTVDANGVHPLTLETQPDLHQLGLMQQVKAVERHAISAAVDGSTDAALKAFALHPLVDSVTVARQLLAGYIAANPDLARVLAKSSLAA</sequence>
<feature type="binding site" evidence="8">
    <location>
        <position position="90"/>
    </location>
    <ligand>
        <name>substrate</name>
    </ligand>
</feature>
<evidence type="ECO:0000256" key="9">
    <source>
        <dbReference type="PIRSR" id="PIRSR601088-3"/>
    </source>
</evidence>
<feature type="binding site" evidence="9">
    <location>
        <position position="195"/>
    </location>
    <ligand>
        <name>Mn(2+)</name>
        <dbReference type="ChEBI" id="CHEBI:29035"/>
    </ligand>
</feature>
<dbReference type="STRING" id="134601.AFA91_09505"/>
<evidence type="ECO:0000256" key="6">
    <source>
        <dbReference type="ARBA" id="ARBA00023295"/>
    </source>
</evidence>
<evidence type="ECO:0000313" key="13">
    <source>
        <dbReference type="EMBL" id="AKS32064.1"/>
    </source>
</evidence>
<dbReference type="PROSITE" id="PS01324">
    <property type="entry name" value="GLYCOSYL_HYDROL_F4"/>
    <property type="match status" value="1"/>
</dbReference>
<dbReference type="AlphaFoldDB" id="A0A0K0X3P6"/>
<feature type="binding site" evidence="8">
    <location>
        <position position="144"/>
    </location>
    <ligand>
        <name>substrate</name>
    </ligand>
</feature>
<dbReference type="OrthoDB" id="9767022at2"/>
<evidence type="ECO:0000256" key="8">
    <source>
        <dbReference type="PIRSR" id="PIRSR601088-2"/>
    </source>
</evidence>
<dbReference type="SUPFAM" id="SSF51735">
    <property type="entry name" value="NAD(P)-binding Rossmann-fold domains"/>
    <property type="match status" value="1"/>
</dbReference>
<dbReference type="GO" id="GO:0004553">
    <property type="term" value="F:hydrolase activity, hydrolyzing O-glycosyl compounds"/>
    <property type="evidence" value="ECO:0007669"/>
    <property type="project" value="InterPro"/>
</dbReference>
<feature type="binding site" evidence="9">
    <location>
        <position position="165"/>
    </location>
    <ligand>
        <name>Mn(2+)</name>
        <dbReference type="ChEBI" id="CHEBI:29035"/>
    </ligand>
</feature>
<evidence type="ECO:0000313" key="14">
    <source>
        <dbReference type="Proteomes" id="UP000062255"/>
    </source>
</evidence>
<keyword evidence="2 9" id="KW-0479">Metal-binding</keyword>
<evidence type="ECO:0000256" key="3">
    <source>
        <dbReference type="ARBA" id="ARBA00022801"/>
    </source>
</evidence>
<protein>
    <submittedName>
        <fullName evidence="13">6-phospho-beta-glucosidase</fullName>
    </submittedName>
</protein>
<dbReference type="SUPFAM" id="SSF56327">
    <property type="entry name" value="LDH C-terminal domain-like"/>
    <property type="match status" value="1"/>
</dbReference>
<dbReference type="GO" id="GO:0005975">
    <property type="term" value="P:carbohydrate metabolic process"/>
    <property type="evidence" value="ECO:0007669"/>
    <property type="project" value="InterPro"/>
</dbReference>
<feature type="site" description="Increases basicity of active site Tyr" evidence="10">
    <location>
        <position position="106"/>
    </location>
</feature>
<dbReference type="InterPro" id="IPR015955">
    <property type="entry name" value="Lactate_DH/Glyco_Ohase_4_C"/>
</dbReference>
<dbReference type="InterPro" id="IPR036291">
    <property type="entry name" value="NAD(P)-bd_dom_sf"/>
</dbReference>